<dbReference type="InterPro" id="IPR036249">
    <property type="entry name" value="Thioredoxin-like_sf"/>
</dbReference>
<dbReference type="CDD" id="cd02947">
    <property type="entry name" value="TRX_family"/>
    <property type="match status" value="1"/>
</dbReference>
<protein>
    <submittedName>
        <fullName evidence="6">Thiol-disulfide exchange intermediate</fullName>
    </submittedName>
</protein>
<evidence type="ECO:0000259" key="4">
    <source>
        <dbReference type="PROSITE" id="PS51352"/>
    </source>
</evidence>
<name>A0A9P7YX26_9HELO</name>
<keyword evidence="2" id="KW-1015">Disulfide bond</keyword>
<dbReference type="InterPro" id="IPR037047">
    <property type="entry name" value="PITH_dom_sf"/>
</dbReference>
<dbReference type="InterPro" id="IPR010400">
    <property type="entry name" value="PITH_dom"/>
</dbReference>
<gene>
    <name evidence="6" type="ORF">BJ878DRAFT_520107</name>
</gene>
<proteinExistence type="inferred from homology"/>
<feature type="domain" description="Thioredoxin" evidence="4">
    <location>
        <begin position="1"/>
        <end position="114"/>
    </location>
</feature>
<dbReference type="Pfam" id="PF06201">
    <property type="entry name" value="PITH"/>
    <property type="match status" value="1"/>
</dbReference>
<feature type="domain" description="PITH" evidence="5">
    <location>
        <begin position="125"/>
        <end position="304"/>
    </location>
</feature>
<dbReference type="PRINTS" id="PR00421">
    <property type="entry name" value="THIOREDOXIN"/>
</dbReference>
<feature type="region of interest" description="Disordered" evidence="3">
    <location>
        <begin position="115"/>
        <end position="136"/>
    </location>
</feature>
<dbReference type="PROSITE" id="PS00194">
    <property type="entry name" value="THIOREDOXIN_1"/>
    <property type="match status" value="1"/>
</dbReference>
<feature type="compositionally biased region" description="Basic and acidic residues" evidence="3">
    <location>
        <begin position="118"/>
        <end position="130"/>
    </location>
</feature>
<evidence type="ECO:0000259" key="5">
    <source>
        <dbReference type="PROSITE" id="PS51532"/>
    </source>
</evidence>
<dbReference type="OrthoDB" id="10263751at2759"/>
<evidence type="ECO:0000256" key="3">
    <source>
        <dbReference type="SAM" id="MobiDB-lite"/>
    </source>
</evidence>
<dbReference type="Gene3D" id="3.40.30.10">
    <property type="entry name" value="Glutaredoxin"/>
    <property type="match status" value="1"/>
</dbReference>
<evidence type="ECO:0000313" key="6">
    <source>
        <dbReference type="EMBL" id="KAG9241564.1"/>
    </source>
</evidence>
<keyword evidence="7" id="KW-1185">Reference proteome</keyword>
<dbReference type="GO" id="GO:0005737">
    <property type="term" value="C:cytoplasm"/>
    <property type="evidence" value="ECO:0007669"/>
    <property type="project" value="UniProtKB-ARBA"/>
</dbReference>
<reference evidence="6" key="1">
    <citation type="journal article" date="2021" name="IMA Fungus">
        <title>Genomic characterization of three marine fungi, including Emericellopsis atlantica sp. nov. with signatures of a generalist lifestyle and marine biomass degradation.</title>
        <authorList>
            <person name="Hagestad O.C."/>
            <person name="Hou L."/>
            <person name="Andersen J.H."/>
            <person name="Hansen E.H."/>
            <person name="Altermark B."/>
            <person name="Li C."/>
            <person name="Kuhnert E."/>
            <person name="Cox R.J."/>
            <person name="Crous P.W."/>
            <person name="Spatafora J.W."/>
            <person name="Lail K."/>
            <person name="Amirebrahimi M."/>
            <person name="Lipzen A."/>
            <person name="Pangilinan J."/>
            <person name="Andreopoulos W."/>
            <person name="Hayes R.D."/>
            <person name="Ng V."/>
            <person name="Grigoriev I.V."/>
            <person name="Jackson S.A."/>
            <person name="Sutton T.D.S."/>
            <person name="Dobson A.D.W."/>
            <person name="Rama T."/>
        </authorList>
    </citation>
    <scope>NUCLEOTIDE SEQUENCE</scope>
    <source>
        <strain evidence="6">TRa3180A</strain>
    </source>
</reference>
<dbReference type="PANTHER" id="PTHR46115">
    <property type="entry name" value="THIOREDOXIN-LIKE PROTEIN 1"/>
    <property type="match status" value="1"/>
</dbReference>
<evidence type="ECO:0000313" key="7">
    <source>
        <dbReference type="Proteomes" id="UP000887226"/>
    </source>
</evidence>
<dbReference type="Gene3D" id="2.60.120.470">
    <property type="entry name" value="PITH domain"/>
    <property type="match status" value="1"/>
</dbReference>
<dbReference type="InterPro" id="IPR008979">
    <property type="entry name" value="Galactose-bd-like_sf"/>
</dbReference>
<dbReference type="Pfam" id="PF00085">
    <property type="entry name" value="Thioredoxin"/>
    <property type="match status" value="1"/>
</dbReference>
<comment type="caution">
    <text evidence="6">The sequence shown here is derived from an EMBL/GenBank/DDBJ whole genome shotgun (WGS) entry which is preliminary data.</text>
</comment>
<dbReference type="EMBL" id="MU254192">
    <property type="protein sequence ID" value="KAG9241564.1"/>
    <property type="molecule type" value="Genomic_DNA"/>
</dbReference>
<dbReference type="FunFam" id="3.40.30.10:FF:000245">
    <property type="entry name" value="Thioredoxin"/>
    <property type="match status" value="1"/>
</dbReference>
<dbReference type="SUPFAM" id="SSF52833">
    <property type="entry name" value="Thioredoxin-like"/>
    <property type="match status" value="1"/>
</dbReference>
<evidence type="ECO:0000256" key="1">
    <source>
        <dbReference type="ARBA" id="ARBA00008987"/>
    </source>
</evidence>
<sequence>MIEIKSISQFNKAKSSGTLLIVDFYATWCGPCKAISPRFSQISTQHAASSPTITFAKCDVDKAKDVAAECAISSMPTFLFYKDAKQIDKVIGADVYQLETKIRYYTGEVAKASAASGKKTEKKGEEKKSEGGVQSLRGTIDLSKSKMIGSSNLSSVENIKNPPPAGYTIASVGGAHVLLHIVFTTLVTPMLIRITAYKDSLPNAPSHLQIGSNVAVREIPNPENPDGPATIDLTMESVAKAEKEQKFHIFSDEYADGKTAELVLKKSKFQGVKSLTIKVDGNLSGDEKMVTKIGEVEILGTRAE</sequence>
<dbReference type="PROSITE" id="PS51532">
    <property type="entry name" value="PITH"/>
    <property type="match status" value="1"/>
</dbReference>
<dbReference type="AlphaFoldDB" id="A0A9P7YX26"/>
<dbReference type="InterPro" id="IPR017937">
    <property type="entry name" value="Thioredoxin_CS"/>
</dbReference>
<dbReference type="SUPFAM" id="SSF49785">
    <property type="entry name" value="Galactose-binding domain-like"/>
    <property type="match status" value="1"/>
</dbReference>
<dbReference type="InterPro" id="IPR013766">
    <property type="entry name" value="Thioredoxin_domain"/>
</dbReference>
<comment type="similarity">
    <text evidence="1">Belongs to the thioredoxin family.</text>
</comment>
<accession>A0A9P7YX26</accession>
<dbReference type="PROSITE" id="PS51352">
    <property type="entry name" value="THIOREDOXIN_2"/>
    <property type="match status" value="1"/>
</dbReference>
<dbReference type="Proteomes" id="UP000887226">
    <property type="component" value="Unassembled WGS sequence"/>
</dbReference>
<organism evidence="6 7">
    <name type="scientific">Calycina marina</name>
    <dbReference type="NCBI Taxonomy" id="1763456"/>
    <lineage>
        <taxon>Eukaryota</taxon>
        <taxon>Fungi</taxon>
        <taxon>Dikarya</taxon>
        <taxon>Ascomycota</taxon>
        <taxon>Pezizomycotina</taxon>
        <taxon>Leotiomycetes</taxon>
        <taxon>Helotiales</taxon>
        <taxon>Pezizellaceae</taxon>
        <taxon>Calycina</taxon>
    </lineage>
</organism>
<evidence type="ECO:0000256" key="2">
    <source>
        <dbReference type="ARBA" id="ARBA00023157"/>
    </source>
</evidence>